<protein>
    <submittedName>
        <fullName evidence="4">Thioredoxin domain-containing protein</fullName>
    </submittedName>
</protein>
<gene>
    <name evidence="2" type="ORF">GPUH_LOCUS11114</name>
</gene>
<dbReference type="GO" id="GO:0016209">
    <property type="term" value="F:antioxidant activity"/>
    <property type="evidence" value="ECO:0007669"/>
    <property type="project" value="InterPro"/>
</dbReference>
<dbReference type="InterPro" id="IPR036249">
    <property type="entry name" value="Thioredoxin-like_sf"/>
</dbReference>
<accession>A0A183DQX3</accession>
<name>A0A183DQX3_9BILA</name>
<keyword evidence="3" id="KW-1185">Reference proteome</keyword>
<dbReference type="AlphaFoldDB" id="A0A183DQX3"/>
<sequence length="151" mass="17152">MLQSCYNRLTWLGYLVPGWNTGPVDRNIVNFSSWTIFFSHPRDFTPVCTTELARLIQLSPEFQKRHVKLIGLSCDSAQSHREWADDIIAYCKILGGAGHKCCSENKLPFPIIADEDRSLATKLGMLDPEERDDKGALTARAVSLQRFLFYV</sequence>
<dbReference type="EMBL" id="UYRT01078354">
    <property type="protein sequence ID" value="VDN18356.1"/>
    <property type="molecule type" value="Genomic_DNA"/>
</dbReference>
<proteinExistence type="predicted"/>
<dbReference type="OrthoDB" id="2996783at2759"/>
<dbReference type="Proteomes" id="UP000271098">
    <property type="component" value="Unassembled WGS sequence"/>
</dbReference>
<dbReference type="Gene3D" id="3.40.30.10">
    <property type="entry name" value="Glutaredoxin"/>
    <property type="match status" value="1"/>
</dbReference>
<dbReference type="SUPFAM" id="SSF52833">
    <property type="entry name" value="Thioredoxin-like"/>
    <property type="match status" value="1"/>
</dbReference>
<reference evidence="4" key="1">
    <citation type="submission" date="2016-06" db="UniProtKB">
        <authorList>
            <consortium name="WormBaseParasite"/>
        </authorList>
    </citation>
    <scope>IDENTIFICATION</scope>
</reference>
<evidence type="ECO:0000313" key="2">
    <source>
        <dbReference type="EMBL" id="VDN18356.1"/>
    </source>
</evidence>
<dbReference type="InterPro" id="IPR000866">
    <property type="entry name" value="AhpC/TSA"/>
</dbReference>
<organism evidence="4">
    <name type="scientific">Gongylonema pulchrum</name>
    <dbReference type="NCBI Taxonomy" id="637853"/>
    <lineage>
        <taxon>Eukaryota</taxon>
        <taxon>Metazoa</taxon>
        <taxon>Ecdysozoa</taxon>
        <taxon>Nematoda</taxon>
        <taxon>Chromadorea</taxon>
        <taxon>Rhabditida</taxon>
        <taxon>Spirurina</taxon>
        <taxon>Spiruromorpha</taxon>
        <taxon>Spiruroidea</taxon>
        <taxon>Gongylonematidae</taxon>
        <taxon>Gongylonema</taxon>
    </lineage>
</organism>
<dbReference type="InterPro" id="IPR013766">
    <property type="entry name" value="Thioredoxin_domain"/>
</dbReference>
<dbReference type="PANTHER" id="PTHR43503:SF4">
    <property type="entry name" value="PEROXIREDOXIN-6"/>
    <property type="match status" value="1"/>
</dbReference>
<dbReference type="GO" id="GO:0005739">
    <property type="term" value="C:mitochondrion"/>
    <property type="evidence" value="ECO:0007669"/>
    <property type="project" value="TreeGrafter"/>
</dbReference>
<dbReference type="GO" id="GO:0045454">
    <property type="term" value="P:cell redox homeostasis"/>
    <property type="evidence" value="ECO:0007669"/>
    <property type="project" value="TreeGrafter"/>
</dbReference>
<dbReference type="PANTHER" id="PTHR43503">
    <property type="entry name" value="MCG48959-RELATED"/>
    <property type="match status" value="1"/>
</dbReference>
<evidence type="ECO:0000313" key="3">
    <source>
        <dbReference type="Proteomes" id="UP000271098"/>
    </source>
</evidence>
<evidence type="ECO:0000313" key="4">
    <source>
        <dbReference type="WBParaSite" id="GPUH_0001112701-mRNA-1"/>
    </source>
</evidence>
<feature type="domain" description="Thioredoxin" evidence="1">
    <location>
        <begin position="10"/>
        <end position="146"/>
    </location>
</feature>
<dbReference type="WBParaSite" id="GPUH_0001112701-mRNA-1">
    <property type="protein sequence ID" value="GPUH_0001112701-mRNA-1"/>
    <property type="gene ID" value="GPUH_0001112701"/>
</dbReference>
<reference evidence="2 3" key="2">
    <citation type="submission" date="2018-11" db="EMBL/GenBank/DDBJ databases">
        <authorList>
            <consortium name="Pathogen Informatics"/>
        </authorList>
    </citation>
    <scope>NUCLEOTIDE SEQUENCE [LARGE SCALE GENOMIC DNA]</scope>
</reference>
<dbReference type="Pfam" id="PF00578">
    <property type="entry name" value="AhpC-TSA"/>
    <property type="match status" value="1"/>
</dbReference>
<dbReference type="GO" id="GO:0016491">
    <property type="term" value="F:oxidoreductase activity"/>
    <property type="evidence" value="ECO:0007669"/>
    <property type="project" value="InterPro"/>
</dbReference>
<dbReference type="GO" id="GO:0005829">
    <property type="term" value="C:cytosol"/>
    <property type="evidence" value="ECO:0007669"/>
    <property type="project" value="TreeGrafter"/>
</dbReference>
<dbReference type="PROSITE" id="PS51352">
    <property type="entry name" value="THIOREDOXIN_2"/>
    <property type="match status" value="1"/>
</dbReference>
<evidence type="ECO:0000259" key="1">
    <source>
        <dbReference type="PROSITE" id="PS51352"/>
    </source>
</evidence>